<gene>
    <name evidence="1" type="ORF">GCM10009759_77210</name>
</gene>
<dbReference type="EMBL" id="BAAANS010000108">
    <property type="protein sequence ID" value="GAA2125234.1"/>
    <property type="molecule type" value="Genomic_DNA"/>
</dbReference>
<reference evidence="2" key="1">
    <citation type="journal article" date="2019" name="Int. J. Syst. Evol. Microbiol.">
        <title>The Global Catalogue of Microorganisms (GCM) 10K type strain sequencing project: providing services to taxonomists for standard genome sequencing and annotation.</title>
        <authorList>
            <consortium name="The Broad Institute Genomics Platform"/>
            <consortium name="The Broad Institute Genome Sequencing Center for Infectious Disease"/>
            <person name="Wu L."/>
            <person name="Ma J."/>
        </authorList>
    </citation>
    <scope>NUCLEOTIDE SEQUENCE [LARGE SCALE GENOMIC DNA]</scope>
    <source>
        <strain evidence="2">JCM 14559</strain>
    </source>
</reference>
<organism evidence="1 2">
    <name type="scientific">Kitasatospora saccharophila</name>
    <dbReference type="NCBI Taxonomy" id="407973"/>
    <lineage>
        <taxon>Bacteria</taxon>
        <taxon>Bacillati</taxon>
        <taxon>Actinomycetota</taxon>
        <taxon>Actinomycetes</taxon>
        <taxon>Kitasatosporales</taxon>
        <taxon>Streptomycetaceae</taxon>
        <taxon>Kitasatospora</taxon>
    </lineage>
</organism>
<protein>
    <submittedName>
        <fullName evidence="1">Uncharacterized protein</fullName>
    </submittedName>
</protein>
<evidence type="ECO:0000313" key="2">
    <source>
        <dbReference type="Proteomes" id="UP001500897"/>
    </source>
</evidence>
<name>A0ABP5K1R4_9ACTN</name>
<accession>A0ABP5K1R4</accession>
<proteinExistence type="predicted"/>
<evidence type="ECO:0000313" key="1">
    <source>
        <dbReference type="EMBL" id="GAA2125234.1"/>
    </source>
</evidence>
<keyword evidence="2" id="KW-1185">Reference proteome</keyword>
<dbReference type="Proteomes" id="UP001500897">
    <property type="component" value="Unassembled WGS sequence"/>
</dbReference>
<sequence length="55" mass="5965">MPERSPDCPLPGDLRVAPGDLHLLRKLVAGRVVAAGQGPAMTQVMNTADIEEWKR</sequence>
<comment type="caution">
    <text evidence="1">The sequence shown here is derived from an EMBL/GenBank/DDBJ whole genome shotgun (WGS) entry which is preliminary data.</text>
</comment>